<dbReference type="RefSeq" id="WP_320378844.1">
    <property type="nucleotide sequence ID" value="NZ_JAWDIQ010000001.1"/>
</dbReference>
<dbReference type="Gene3D" id="1.20.1500.10">
    <property type="entry name" value="YheA/YmcA-like"/>
    <property type="match status" value="1"/>
</dbReference>
<dbReference type="PANTHER" id="PTHR38448:SF2">
    <property type="entry name" value="REGULATORY PROTEIN YLBF"/>
    <property type="match status" value="1"/>
</dbReference>
<dbReference type="InterPro" id="IPR010368">
    <property type="entry name" value="Com_YlbF"/>
</dbReference>
<dbReference type="PANTHER" id="PTHR38448">
    <property type="entry name" value="REGULATORY PROTEIN YLBF-RELATED"/>
    <property type="match status" value="1"/>
</dbReference>
<dbReference type="InterPro" id="IPR052767">
    <property type="entry name" value="Bact_com_dev_regulator"/>
</dbReference>
<comment type="caution">
    <text evidence="1">The sequence shown here is derived from an EMBL/GenBank/DDBJ whole genome shotgun (WGS) entry which is preliminary data.</text>
</comment>
<gene>
    <name evidence="1" type="ORF">RWD45_05025</name>
</gene>
<organism evidence="1 2">
    <name type="scientific">Paracerasibacillus soli</name>
    <dbReference type="NCBI Taxonomy" id="480284"/>
    <lineage>
        <taxon>Bacteria</taxon>
        <taxon>Bacillati</taxon>
        <taxon>Bacillota</taxon>
        <taxon>Bacilli</taxon>
        <taxon>Bacillales</taxon>
        <taxon>Bacillaceae</taxon>
        <taxon>Paracerasibacillus</taxon>
    </lineage>
</organism>
<reference evidence="1 2" key="1">
    <citation type="submission" date="2023-10" db="EMBL/GenBank/DDBJ databases">
        <title>Virgibacillus soli CC-YMP-6 genome.</title>
        <authorList>
            <person name="Miliotis G."/>
            <person name="Sengupta P."/>
            <person name="Hameed A."/>
            <person name="Chuvochina M."/>
            <person name="Mcdonagh F."/>
            <person name="Simpson A.C."/>
            <person name="Singh N.K."/>
            <person name="Rekha P.D."/>
            <person name="Raman K."/>
            <person name="Hugenholtz P."/>
            <person name="Venkateswaran K."/>
        </authorList>
    </citation>
    <scope>NUCLEOTIDE SEQUENCE [LARGE SCALE GENOMIC DNA]</scope>
    <source>
        <strain evidence="1 2">CC-YMP-6</strain>
    </source>
</reference>
<protein>
    <submittedName>
        <fullName evidence="1">YlbF family regulator</fullName>
    </submittedName>
</protein>
<evidence type="ECO:0000313" key="2">
    <source>
        <dbReference type="Proteomes" id="UP001275315"/>
    </source>
</evidence>
<dbReference type="Pfam" id="PF06133">
    <property type="entry name" value="Com_YlbF"/>
    <property type="match status" value="1"/>
</dbReference>
<accession>A0ABU5CP02</accession>
<name>A0ABU5CP02_9BACI</name>
<keyword evidence="2" id="KW-1185">Reference proteome</keyword>
<sequence>MIATLEFADVLDRSEILGNIIRNSEVMHDYHQAKEELQLDKEAQELIQAFNYIKEDYEDIQRFGRYHPDYNQIMKKIRATKREMDMHPTVAAFKVAERSLQQFLDEISEIIACSVSEEIKVPKDGAALSDGGCGSGGSCGCKVS</sequence>
<dbReference type="EMBL" id="JAWDIQ010000001">
    <property type="protein sequence ID" value="MDY0408082.1"/>
    <property type="molecule type" value="Genomic_DNA"/>
</dbReference>
<evidence type="ECO:0000313" key="1">
    <source>
        <dbReference type="EMBL" id="MDY0408082.1"/>
    </source>
</evidence>
<proteinExistence type="predicted"/>
<dbReference type="SUPFAM" id="SSF158622">
    <property type="entry name" value="YheA/YmcA-like"/>
    <property type="match status" value="1"/>
</dbReference>
<dbReference type="InterPro" id="IPR023378">
    <property type="entry name" value="YheA/YmcA-like_dom_sf"/>
</dbReference>
<dbReference type="Proteomes" id="UP001275315">
    <property type="component" value="Unassembled WGS sequence"/>
</dbReference>